<comment type="caution">
    <text evidence="1">The sequence shown here is derived from an EMBL/GenBank/DDBJ whole genome shotgun (WGS) entry which is preliminary data.</text>
</comment>
<name>A0A8H4ITZ3_9PEZI</name>
<accession>A0A8H4ITZ3</accession>
<gene>
    <name evidence="1" type="ORF">GTA08_BOTSDO05669</name>
</gene>
<dbReference type="Proteomes" id="UP000572817">
    <property type="component" value="Unassembled WGS sequence"/>
</dbReference>
<sequence>MAAQRSVVSALNGKEKSPALALAALENFIACETAHDLALVLFVYLVLQRILAAYAELWFIVSAPTAAICPAPGRPKDPGLQMGSYTFNEEDERALKQRIIVLGLQKITPVLDQLEKRVASNCEDSGRSTFSSMHGFLKKQVDDITWRIVEMGF</sequence>
<evidence type="ECO:0000313" key="1">
    <source>
        <dbReference type="EMBL" id="KAF4306263.1"/>
    </source>
</evidence>
<dbReference type="AlphaFoldDB" id="A0A8H4ITZ3"/>
<dbReference type="OrthoDB" id="2328572at2759"/>
<reference evidence="1" key="1">
    <citation type="submission" date="2020-04" db="EMBL/GenBank/DDBJ databases">
        <title>Genome Assembly and Annotation of Botryosphaeria dothidea sdau 11-99, a Latent Pathogen of Apple Fruit Ring Rot in China.</title>
        <authorList>
            <person name="Yu C."/>
            <person name="Diao Y."/>
            <person name="Lu Q."/>
            <person name="Zhao J."/>
            <person name="Cui S."/>
            <person name="Peng C."/>
            <person name="He B."/>
            <person name="Liu H."/>
        </authorList>
    </citation>
    <scope>NUCLEOTIDE SEQUENCE [LARGE SCALE GENOMIC DNA]</scope>
    <source>
        <strain evidence="1">Sdau11-99</strain>
    </source>
</reference>
<keyword evidence="2" id="KW-1185">Reference proteome</keyword>
<evidence type="ECO:0000313" key="2">
    <source>
        <dbReference type="Proteomes" id="UP000572817"/>
    </source>
</evidence>
<proteinExistence type="predicted"/>
<dbReference type="EMBL" id="WWBZ02000033">
    <property type="protein sequence ID" value="KAF4306263.1"/>
    <property type="molecule type" value="Genomic_DNA"/>
</dbReference>
<protein>
    <submittedName>
        <fullName evidence="1">Uncharacterized protein</fullName>
    </submittedName>
</protein>
<organism evidence="1 2">
    <name type="scientific">Botryosphaeria dothidea</name>
    <dbReference type="NCBI Taxonomy" id="55169"/>
    <lineage>
        <taxon>Eukaryota</taxon>
        <taxon>Fungi</taxon>
        <taxon>Dikarya</taxon>
        <taxon>Ascomycota</taxon>
        <taxon>Pezizomycotina</taxon>
        <taxon>Dothideomycetes</taxon>
        <taxon>Dothideomycetes incertae sedis</taxon>
        <taxon>Botryosphaeriales</taxon>
        <taxon>Botryosphaeriaceae</taxon>
        <taxon>Botryosphaeria</taxon>
    </lineage>
</organism>